<feature type="domain" description="HTH gntR-type" evidence="7">
    <location>
        <begin position="19"/>
        <end position="87"/>
    </location>
</feature>
<keyword evidence="9" id="KW-1185">Reference proteome</keyword>
<dbReference type="SUPFAM" id="SSF46785">
    <property type="entry name" value="Winged helix' DNA-binding domain"/>
    <property type="match status" value="1"/>
</dbReference>
<dbReference type="InterPro" id="IPR015424">
    <property type="entry name" value="PyrdxlP-dep_Trfase"/>
</dbReference>
<dbReference type="GO" id="GO:0003700">
    <property type="term" value="F:DNA-binding transcription factor activity"/>
    <property type="evidence" value="ECO:0007669"/>
    <property type="project" value="InterPro"/>
</dbReference>
<gene>
    <name evidence="8" type="ORF">SAMN04489730_8231</name>
</gene>
<feature type="region of interest" description="Disordered" evidence="6">
    <location>
        <begin position="84"/>
        <end position="111"/>
    </location>
</feature>
<dbReference type="InterPro" id="IPR015421">
    <property type="entry name" value="PyrdxlP-dep_Trfase_major"/>
</dbReference>
<keyword evidence="5" id="KW-0804">Transcription</keyword>
<keyword evidence="8" id="KW-0808">Transferase</keyword>
<evidence type="ECO:0000256" key="1">
    <source>
        <dbReference type="ARBA" id="ARBA00005384"/>
    </source>
</evidence>
<keyword evidence="4" id="KW-0238">DNA-binding</keyword>
<dbReference type="InterPro" id="IPR036388">
    <property type="entry name" value="WH-like_DNA-bd_sf"/>
</dbReference>
<dbReference type="InterPro" id="IPR036390">
    <property type="entry name" value="WH_DNA-bd_sf"/>
</dbReference>
<dbReference type="STRING" id="546364.SAMN04489730_8231"/>
<keyword evidence="8" id="KW-0032">Aminotransferase</keyword>
<dbReference type="Pfam" id="PF00155">
    <property type="entry name" value="Aminotran_1_2"/>
    <property type="match status" value="1"/>
</dbReference>
<keyword evidence="3" id="KW-0805">Transcription regulation</keyword>
<evidence type="ECO:0000256" key="2">
    <source>
        <dbReference type="ARBA" id="ARBA00022898"/>
    </source>
</evidence>
<protein>
    <submittedName>
        <fullName evidence="8">GntR family transcriptional regulator / MocR family aminotransferase</fullName>
    </submittedName>
</protein>
<evidence type="ECO:0000256" key="3">
    <source>
        <dbReference type="ARBA" id="ARBA00023015"/>
    </source>
</evidence>
<dbReference type="SMART" id="SM00345">
    <property type="entry name" value="HTH_GNTR"/>
    <property type="match status" value="1"/>
</dbReference>
<dbReference type="RefSeq" id="WP_072481287.1">
    <property type="nucleotide sequence ID" value="NZ_FPJG01000006.1"/>
</dbReference>
<evidence type="ECO:0000313" key="8">
    <source>
        <dbReference type="EMBL" id="SFW91874.1"/>
    </source>
</evidence>
<dbReference type="GO" id="GO:0030170">
    <property type="term" value="F:pyridoxal phosphate binding"/>
    <property type="evidence" value="ECO:0007669"/>
    <property type="project" value="InterPro"/>
</dbReference>
<name>A0A1K1T5M2_9PSEU</name>
<dbReference type="PRINTS" id="PR00035">
    <property type="entry name" value="HTHGNTR"/>
</dbReference>
<accession>A0A1K1T5M2</accession>
<feature type="compositionally biased region" description="Basic and acidic residues" evidence="6">
    <location>
        <begin position="98"/>
        <end position="111"/>
    </location>
</feature>
<dbReference type="PROSITE" id="PS50949">
    <property type="entry name" value="HTH_GNTR"/>
    <property type="match status" value="1"/>
</dbReference>
<dbReference type="EMBL" id="FPJG01000006">
    <property type="protein sequence ID" value="SFW91874.1"/>
    <property type="molecule type" value="Genomic_DNA"/>
</dbReference>
<comment type="similarity">
    <text evidence="1">In the C-terminal section; belongs to the class-I pyridoxal-phosphate-dependent aminotransferase family.</text>
</comment>
<dbReference type="GO" id="GO:0003677">
    <property type="term" value="F:DNA binding"/>
    <property type="evidence" value="ECO:0007669"/>
    <property type="project" value="UniProtKB-KW"/>
</dbReference>
<dbReference type="Pfam" id="PF00392">
    <property type="entry name" value="GntR"/>
    <property type="match status" value="1"/>
</dbReference>
<dbReference type="PANTHER" id="PTHR46577">
    <property type="entry name" value="HTH-TYPE TRANSCRIPTIONAL REGULATORY PROTEIN GABR"/>
    <property type="match status" value="1"/>
</dbReference>
<dbReference type="Gene3D" id="3.40.640.10">
    <property type="entry name" value="Type I PLP-dependent aspartate aminotransferase-like (Major domain)"/>
    <property type="match status" value="1"/>
</dbReference>
<organism evidence="8 9">
    <name type="scientific">Amycolatopsis australiensis</name>
    <dbReference type="NCBI Taxonomy" id="546364"/>
    <lineage>
        <taxon>Bacteria</taxon>
        <taxon>Bacillati</taxon>
        <taxon>Actinomycetota</taxon>
        <taxon>Actinomycetes</taxon>
        <taxon>Pseudonocardiales</taxon>
        <taxon>Pseudonocardiaceae</taxon>
        <taxon>Amycolatopsis</taxon>
    </lineage>
</organism>
<dbReference type="InterPro" id="IPR051446">
    <property type="entry name" value="HTH_trans_reg/aminotransferase"/>
</dbReference>
<evidence type="ECO:0000256" key="6">
    <source>
        <dbReference type="SAM" id="MobiDB-lite"/>
    </source>
</evidence>
<dbReference type="GO" id="GO:0008483">
    <property type="term" value="F:transaminase activity"/>
    <property type="evidence" value="ECO:0007669"/>
    <property type="project" value="UniProtKB-KW"/>
</dbReference>
<dbReference type="PANTHER" id="PTHR46577:SF1">
    <property type="entry name" value="HTH-TYPE TRANSCRIPTIONAL REGULATORY PROTEIN GABR"/>
    <property type="match status" value="1"/>
</dbReference>
<dbReference type="Proteomes" id="UP000182740">
    <property type="component" value="Unassembled WGS sequence"/>
</dbReference>
<dbReference type="Gene3D" id="1.10.10.10">
    <property type="entry name" value="Winged helix-like DNA-binding domain superfamily/Winged helix DNA-binding domain"/>
    <property type="match status" value="1"/>
</dbReference>
<proteinExistence type="inferred from homology"/>
<dbReference type="AlphaFoldDB" id="A0A1K1T5M2"/>
<reference evidence="9" key="1">
    <citation type="submission" date="2016-11" db="EMBL/GenBank/DDBJ databases">
        <authorList>
            <person name="Varghese N."/>
            <person name="Submissions S."/>
        </authorList>
    </citation>
    <scope>NUCLEOTIDE SEQUENCE [LARGE SCALE GENOMIC DNA]</scope>
    <source>
        <strain evidence="9">DSM 44671</strain>
    </source>
</reference>
<dbReference type="CDD" id="cd07377">
    <property type="entry name" value="WHTH_GntR"/>
    <property type="match status" value="1"/>
</dbReference>
<evidence type="ECO:0000259" key="7">
    <source>
        <dbReference type="PROSITE" id="PS50949"/>
    </source>
</evidence>
<evidence type="ECO:0000313" key="9">
    <source>
        <dbReference type="Proteomes" id="UP000182740"/>
    </source>
</evidence>
<dbReference type="InterPro" id="IPR004839">
    <property type="entry name" value="Aminotransferase_I/II_large"/>
</dbReference>
<dbReference type="CDD" id="cd00609">
    <property type="entry name" value="AAT_like"/>
    <property type="match status" value="1"/>
</dbReference>
<sequence length="460" mass="48904">MTDSWSSSGLDVHLGWQPSTGRRGLAAAIRTAIREGRWQPGAAVPSTRALAHDLGVARGTVTRVYADLAAEGYLRTAQGAPTRVATAGSLPQSAPRQAPRDPAPRWDLRPGRPDLTAFPRQAWITATRRALLRTPAAAFGYESEFGAPELRDTLAAYLARSRGVVADPERIVVCHGYSHAVAVLSRALSGLGVGEIAFENPSFGRYRSIAAAQGPRVVGVPVDEHGIDVSALASPAVVVTAAHQYPTGVTLAPPRRAALTRWATESGAFVLEDDYDGEFRFDRQQVGALQALAPERVVYAGTASKTLAPALRLAWLVLPRSLVEPVRAAMADSGSRPVVLNQLVLAELIDSGAYDRHVRRSRAEYRSRRARLLAALPDSVRPRGIAAGLHLLLMLPADGPSEATALAACRRRAIGIEGLSGYWMEPGGPGGLIVGYAATPKHAFAGATQTLVEALWEITS</sequence>
<evidence type="ECO:0000256" key="4">
    <source>
        <dbReference type="ARBA" id="ARBA00023125"/>
    </source>
</evidence>
<dbReference type="InterPro" id="IPR000524">
    <property type="entry name" value="Tscrpt_reg_HTH_GntR"/>
</dbReference>
<keyword evidence="2" id="KW-0663">Pyridoxal phosphate</keyword>
<dbReference type="OrthoDB" id="5415143at2"/>
<dbReference type="SUPFAM" id="SSF53383">
    <property type="entry name" value="PLP-dependent transferases"/>
    <property type="match status" value="1"/>
</dbReference>
<evidence type="ECO:0000256" key="5">
    <source>
        <dbReference type="ARBA" id="ARBA00023163"/>
    </source>
</evidence>